<dbReference type="InterPro" id="IPR049545">
    <property type="entry name" value="Gta3_dom"/>
</dbReference>
<dbReference type="GO" id="GO:0030956">
    <property type="term" value="C:glutamyl-tRNA(Gln) amidotransferase complex"/>
    <property type="evidence" value="ECO:0007669"/>
    <property type="project" value="TreeGrafter"/>
</dbReference>
<dbReference type="OrthoDB" id="5522061at2759"/>
<reference evidence="3 4" key="2">
    <citation type="submission" date="2015-05" db="EMBL/GenBank/DDBJ databases">
        <authorList>
            <person name="Morales-Cruz A."/>
            <person name="Amrine K.C."/>
            <person name="Cantu D."/>
        </authorList>
    </citation>
    <scope>NUCLEOTIDE SEQUENCE [LARGE SCALE GENOMIC DNA]</scope>
    <source>
        <strain evidence="3">UCRPC4</strain>
    </source>
</reference>
<keyword evidence="4" id="KW-1185">Reference proteome</keyword>
<comment type="caution">
    <text evidence="3">The sequence shown here is derived from an EMBL/GenBank/DDBJ whole genome shotgun (WGS) entry which is preliminary data.</text>
</comment>
<accession>A0A0G2E1G5</accession>
<dbReference type="GO" id="GO:0032543">
    <property type="term" value="P:mitochondrial translation"/>
    <property type="evidence" value="ECO:0007669"/>
    <property type="project" value="TreeGrafter"/>
</dbReference>
<dbReference type="PANTHER" id="PTHR15004">
    <property type="entry name" value="GLUTAMYL-TRNA(GLN) AMIDOTRANSFERASE SUBUNIT C, MITOCHONDRIAL"/>
    <property type="match status" value="1"/>
</dbReference>
<evidence type="ECO:0000313" key="3">
    <source>
        <dbReference type="EMBL" id="KKY16877.1"/>
    </source>
</evidence>
<protein>
    <recommendedName>
        <fullName evidence="2">Glutamyl-tRNA amidotransferase complex subunit Gta3 domain-containing protein</fullName>
    </recommendedName>
</protein>
<gene>
    <name evidence="3" type="ORF">UCRPC4_g05835</name>
</gene>
<evidence type="ECO:0000313" key="4">
    <source>
        <dbReference type="Proteomes" id="UP000053317"/>
    </source>
</evidence>
<feature type="region of interest" description="Disordered" evidence="1">
    <location>
        <begin position="190"/>
        <end position="209"/>
    </location>
</feature>
<feature type="domain" description="Glutamyl-tRNA amidotransferase complex subunit Gta3" evidence="2">
    <location>
        <begin position="93"/>
        <end position="148"/>
    </location>
</feature>
<feature type="region of interest" description="Disordered" evidence="1">
    <location>
        <begin position="220"/>
        <end position="243"/>
    </location>
</feature>
<dbReference type="Pfam" id="PF20978">
    <property type="entry name" value="Gta3"/>
    <property type="match status" value="1"/>
</dbReference>
<evidence type="ECO:0000256" key="1">
    <source>
        <dbReference type="SAM" id="MobiDB-lite"/>
    </source>
</evidence>
<feature type="compositionally biased region" description="Basic and acidic residues" evidence="1">
    <location>
        <begin position="220"/>
        <end position="230"/>
    </location>
</feature>
<dbReference type="GO" id="GO:0005739">
    <property type="term" value="C:mitochondrion"/>
    <property type="evidence" value="ECO:0007669"/>
    <property type="project" value="TreeGrafter"/>
</dbReference>
<reference evidence="3 4" key="1">
    <citation type="submission" date="2015-05" db="EMBL/GenBank/DDBJ databases">
        <title>Distinctive expansion of gene families associated with plant cell wall degradation and secondary metabolism in the genomes of grapevine trunk pathogens.</title>
        <authorList>
            <person name="Lawrence D.P."/>
            <person name="Travadon R."/>
            <person name="Rolshausen P.E."/>
            <person name="Baumgartner K."/>
        </authorList>
    </citation>
    <scope>NUCLEOTIDE SEQUENCE [LARGE SCALE GENOMIC DNA]</scope>
    <source>
        <strain evidence="3">UCRPC4</strain>
    </source>
</reference>
<dbReference type="PANTHER" id="PTHR15004:SF0">
    <property type="entry name" value="GLUTAMYL-TRNA(GLN) AMIDOTRANSFERASE SUBUNIT C, MITOCHONDRIAL"/>
    <property type="match status" value="1"/>
</dbReference>
<dbReference type="InterPro" id="IPR003837">
    <property type="entry name" value="GatC"/>
</dbReference>
<dbReference type="GO" id="GO:0006450">
    <property type="term" value="P:regulation of translational fidelity"/>
    <property type="evidence" value="ECO:0007669"/>
    <property type="project" value="InterPro"/>
</dbReference>
<dbReference type="GO" id="GO:0070681">
    <property type="term" value="P:glutaminyl-tRNAGln biosynthesis via transamidation"/>
    <property type="evidence" value="ECO:0007669"/>
    <property type="project" value="TreeGrafter"/>
</dbReference>
<sequence length="243" mass="27391">MKGGGSGTLTYQPDQTFQSTAIKTHLSDNALNLYAKMFLRRLVSRSAIWSTRPCLVRKQSRLSKDEISDLLSKPTWSVRSLLPDQSSSTTHASNGEITPTQLRHLLRLSALPQPRTPEEELDMLKTLSSQIHFVKEVQAVSTDGVEPLRAIRDETAEGIKNATIGLDQMKEYLDQEEVVGRNGRIRWKKASTLPKGQQKKKDIPDWDPLELAQEKRGRFFVVKREKKQDNEPGSSISDEDAPP</sequence>
<evidence type="ECO:0000259" key="2">
    <source>
        <dbReference type="Pfam" id="PF20978"/>
    </source>
</evidence>
<organism evidence="3 4">
    <name type="scientific">Phaeomoniella chlamydospora</name>
    <name type="common">Phaeoacremonium chlamydosporum</name>
    <dbReference type="NCBI Taxonomy" id="158046"/>
    <lineage>
        <taxon>Eukaryota</taxon>
        <taxon>Fungi</taxon>
        <taxon>Dikarya</taxon>
        <taxon>Ascomycota</taxon>
        <taxon>Pezizomycotina</taxon>
        <taxon>Eurotiomycetes</taxon>
        <taxon>Chaetothyriomycetidae</taxon>
        <taxon>Phaeomoniellales</taxon>
        <taxon>Phaeomoniellaceae</taxon>
        <taxon>Phaeomoniella</taxon>
    </lineage>
</organism>
<dbReference type="EMBL" id="LCWF01000155">
    <property type="protein sequence ID" value="KKY16877.1"/>
    <property type="molecule type" value="Genomic_DNA"/>
</dbReference>
<proteinExistence type="predicted"/>
<name>A0A0G2E1G5_PHACM</name>
<dbReference type="Proteomes" id="UP000053317">
    <property type="component" value="Unassembled WGS sequence"/>
</dbReference>
<dbReference type="AlphaFoldDB" id="A0A0G2E1G5"/>